<keyword evidence="10 12" id="KW-0472">Membrane</keyword>
<keyword evidence="11 12" id="KW-0998">Cell outer membrane</keyword>
<protein>
    <submittedName>
        <fullName evidence="18">TonB-dependent receptor</fullName>
    </submittedName>
</protein>
<comment type="subcellular location">
    <subcellularLocation>
        <location evidence="1 12">Cell outer membrane</location>
        <topology evidence="1 12">Multi-pass membrane protein</topology>
    </subcellularLocation>
</comment>
<dbReference type="RefSeq" id="WP_279524989.1">
    <property type="nucleotide sequence ID" value="NZ_JARVII010000027.1"/>
</dbReference>
<feature type="domain" description="TonB-dependent receptor plug" evidence="17">
    <location>
        <begin position="82"/>
        <end position="189"/>
    </location>
</feature>
<evidence type="ECO:0000256" key="13">
    <source>
        <dbReference type="PROSITE-ProRule" id="PRU10144"/>
    </source>
</evidence>
<accession>A0AAW6RNM8</accession>
<evidence type="ECO:0000256" key="10">
    <source>
        <dbReference type="ARBA" id="ARBA00023136"/>
    </source>
</evidence>
<feature type="signal peptide" evidence="15">
    <location>
        <begin position="1"/>
        <end position="45"/>
    </location>
</feature>
<name>A0AAW6RNM8_9BURK</name>
<evidence type="ECO:0000313" key="19">
    <source>
        <dbReference type="Proteomes" id="UP001237156"/>
    </source>
</evidence>
<feature type="domain" description="TonB-dependent receptor-like beta-barrel" evidence="16">
    <location>
        <begin position="286"/>
        <end position="691"/>
    </location>
</feature>
<dbReference type="PANTHER" id="PTHR32552">
    <property type="entry name" value="FERRICHROME IRON RECEPTOR-RELATED"/>
    <property type="match status" value="1"/>
</dbReference>
<evidence type="ECO:0000256" key="14">
    <source>
        <dbReference type="RuleBase" id="RU003357"/>
    </source>
</evidence>
<evidence type="ECO:0000259" key="16">
    <source>
        <dbReference type="Pfam" id="PF00593"/>
    </source>
</evidence>
<dbReference type="InterPro" id="IPR010917">
    <property type="entry name" value="TonB_rcpt_CS"/>
</dbReference>
<dbReference type="SUPFAM" id="SSF56935">
    <property type="entry name" value="Porins"/>
    <property type="match status" value="1"/>
</dbReference>
<dbReference type="InterPro" id="IPR036942">
    <property type="entry name" value="Beta-barrel_TonB_sf"/>
</dbReference>
<evidence type="ECO:0000256" key="4">
    <source>
        <dbReference type="ARBA" id="ARBA00022496"/>
    </source>
</evidence>
<keyword evidence="9 14" id="KW-0798">TonB box</keyword>
<keyword evidence="18" id="KW-0675">Receptor</keyword>
<dbReference type="CDD" id="cd01347">
    <property type="entry name" value="ligand_gated_channel"/>
    <property type="match status" value="1"/>
</dbReference>
<comment type="similarity">
    <text evidence="12 14">Belongs to the TonB-dependent receptor family.</text>
</comment>
<comment type="caution">
    <text evidence="18">The sequence shown here is derived from an EMBL/GenBank/DDBJ whole genome shotgun (WGS) entry which is preliminary data.</text>
</comment>
<dbReference type="Proteomes" id="UP001237156">
    <property type="component" value="Unassembled WGS sequence"/>
</dbReference>
<dbReference type="InterPro" id="IPR039426">
    <property type="entry name" value="TonB-dep_rcpt-like"/>
</dbReference>
<dbReference type="Gene3D" id="2.40.170.20">
    <property type="entry name" value="TonB-dependent receptor, beta-barrel domain"/>
    <property type="match status" value="1"/>
</dbReference>
<keyword evidence="3 12" id="KW-1134">Transmembrane beta strand</keyword>
<dbReference type="AlphaFoldDB" id="A0AAW6RNM8"/>
<evidence type="ECO:0000313" key="18">
    <source>
        <dbReference type="EMBL" id="MDG9700231.1"/>
    </source>
</evidence>
<dbReference type="PANTHER" id="PTHR32552:SF81">
    <property type="entry name" value="TONB-DEPENDENT OUTER MEMBRANE RECEPTOR"/>
    <property type="match status" value="1"/>
</dbReference>
<evidence type="ECO:0000256" key="5">
    <source>
        <dbReference type="ARBA" id="ARBA00022692"/>
    </source>
</evidence>
<reference evidence="18 19" key="1">
    <citation type="submission" date="2023-04" db="EMBL/GenBank/DDBJ databases">
        <title>Ottowia paracancer sp. nov., isolated from human stomach.</title>
        <authorList>
            <person name="Song Y."/>
        </authorList>
    </citation>
    <scope>NUCLEOTIDE SEQUENCE [LARGE SCALE GENOMIC DNA]</scope>
    <source>
        <strain evidence="18 19">10c7w1</strain>
    </source>
</reference>
<dbReference type="Pfam" id="PF00593">
    <property type="entry name" value="TonB_dep_Rec_b-barrel"/>
    <property type="match status" value="1"/>
</dbReference>
<evidence type="ECO:0000256" key="11">
    <source>
        <dbReference type="ARBA" id="ARBA00023237"/>
    </source>
</evidence>
<sequence>MKQAALLSRALRFSSFSSFSSFSPLSPVSAACLVLAALTALPALAQQNEAQAREARARGAKGDEAPTLPAVTVQARQVREKVQELPFTVNVLDEAQLEERRLTSLEDVLRGTPGVEVNSWGGVENANVRIRGVGSLYQGSSDDNSVIVNIDGAPVSVGNVGPGTLDVEQVEVLKGPQGTLFGRNSTAGAINIRTRKPQLGRWEGSARGEAGSSRQHLAEGVLNAPLGQQAAARLALRHSGQDYWYRNTLTGRPVSRPRDEALRASLLWQPQAATEVLLRASHHESGRYQNALRLRHGTGRYSDQELTSAHPLDGNFTRTGLYTLQVQHDFSGAQLTSVTSHERNKGFNINMTGREMMRLYMGVDMDMPQVLGYKGDSWNQDLRLSSRLGSRVFWVAGANALRRDSRNLDGRSFSVDADALYGETTWPVGASGLSLTAGLRHTRERKHYQSTQSTPAGVASGSVRERYTTGRAGLGWALSPQTRVYLTWARGHKSGGFSGSDFSDGAGDGSYYRPGRVDSVEAGLKHESADGRLRLDAALFHNRIKDDRMAAFNPATRLTRMVNVDTRSQGLEAQAHWRLGAGLTASGGLTWLRARIASGDVTTPIGVVRNGYRLPDVPRLSALLGLQWQRQLTAFWGLRSPALNARLTLRHVGRRAANVENSFDLGSYRKLDLRVGVSSGAVEVYLWADNLLNARYDLYGYYMGGGLQGGMSARGRSAGVGAVYFF</sequence>
<feature type="short sequence motif" description="TonB C-terminal box" evidence="13">
    <location>
        <begin position="709"/>
        <end position="726"/>
    </location>
</feature>
<evidence type="ECO:0000259" key="17">
    <source>
        <dbReference type="Pfam" id="PF07715"/>
    </source>
</evidence>
<evidence type="ECO:0000256" key="7">
    <source>
        <dbReference type="ARBA" id="ARBA00023004"/>
    </source>
</evidence>
<keyword evidence="4" id="KW-0410">Iron transport</keyword>
<evidence type="ECO:0000256" key="9">
    <source>
        <dbReference type="ARBA" id="ARBA00023077"/>
    </source>
</evidence>
<evidence type="ECO:0000256" key="3">
    <source>
        <dbReference type="ARBA" id="ARBA00022452"/>
    </source>
</evidence>
<keyword evidence="8" id="KW-0406">Ion transport</keyword>
<keyword evidence="6 15" id="KW-0732">Signal</keyword>
<dbReference type="InterPro" id="IPR000531">
    <property type="entry name" value="Beta-barrel_TonB"/>
</dbReference>
<evidence type="ECO:0000256" key="15">
    <source>
        <dbReference type="SAM" id="SignalP"/>
    </source>
</evidence>
<keyword evidence="7" id="KW-0408">Iron</keyword>
<organism evidence="18 19">
    <name type="scientific">Ottowia cancrivicina</name>
    <dbReference type="NCBI Taxonomy" id="3040346"/>
    <lineage>
        <taxon>Bacteria</taxon>
        <taxon>Pseudomonadati</taxon>
        <taxon>Pseudomonadota</taxon>
        <taxon>Betaproteobacteria</taxon>
        <taxon>Burkholderiales</taxon>
        <taxon>Comamonadaceae</taxon>
        <taxon>Ottowia</taxon>
    </lineage>
</organism>
<evidence type="ECO:0000256" key="6">
    <source>
        <dbReference type="ARBA" id="ARBA00022729"/>
    </source>
</evidence>
<evidence type="ECO:0000256" key="8">
    <source>
        <dbReference type="ARBA" id="ARBA00023065"/>
    </source>
</evidence>
<evidence type="ECO:0000256" key="12">
    <source>
        <dbReference type="PROSITE-ProRule" id="PRU01360"/>
    </source>
</evidence>
<keyword evidence="2 12" id="KW-0813">Transport</keyword>
<dbReference type="PROSITE" id="PS51257">
    <property type="entry name" value="PROKAR_LIPOPROTEIN"/>
    <property type="match status" value="1"/>
</dbReference>
<dbReference type="Pfam" id="PF07715">
    <property type="entry name" value="Plug"/>
    <property type="match status" value="1"/>
</dbReference>
<gene>
    <name evidence="18" type="ORF">QB898_11015</name>
</gene>
<dbReference type="PROSITE" id="PS52016">
    <property type="entry name" value="TONB_DEPENDENT_REC_3"/>
    <property type="match status" value="1"/>
</dbReference>
<feature type="chain" id="PRO_5043330745" evidence="15">
    <location>
        <begin position="46"/>
        <end position="726"/>
    </location>
</feature>
<dbReference type="PROSITE" id="PS01156">
    <property type="entry name" value="TONB_DEPENDENT_REC_2"/>
    <property type="match status" value="1"/>
</dbReference>
<evidence type="ECO:0000256" key="1">
    <source>
        <dbReference type="ARBA" id="ARBA00004571"/>
    </source>
</evidence>
<dbReference type="InterPro" id="IPR012910">
    <property type="entry name" value="Plug_dom"/>
</dbReference>
<keyword evidence="5 12" id="KW-0812">Transmembrane</keyword>
<dbReference type="GO" id="GO:0009279">
    <property type="term" value="C:cell outer membrane"/>
    <property type="evidence" value="ECO:0007669"/>
    <property type="project" value="UniProtKB-SubCell"/>
</dbReference>
<dbReference type="EMBL" id="JARVII010000027">
    <property type="protein sequence ID" value="MDG9700231.1"/>
    <property type="molecule type" value="Genomic_DNA"/>
</dbReference>
<dbReference type="GO" id="GO:0006826">
    <property type="term" value="P:iron ion transport"/>
    <property type="evidence" value="ECO:0007669"/>
    <property type="project" value="UniProtKB-KW"/>
</dbReference>
<evidence type="ECO:0000256" key="2">
    <source>
        <dbReference type="ARBA" id="ARBA00022448"/>
    </source>
</evidence>
<keyword evidence="19" id="KW-1185">Reference proteome</keyword>
<proteinExistence type="inferred from homology"/>